<dbReference type="Proteomes" id="UP000002334">
    <property type="component" value="Chromosome"/>
</dbReference>
<keyword evidence="1" id="KW-1133">Transmembrane helix</keyword>
<keyword evidence="3" id="KW-1185">Reference proteome</keyword>
<dbReference type="AlphaFoldDB" id="C4K6H8"/>
<reference evidence="2 3" key="1">
    <citation type="journal article" date="2009" name="Proc. Natl. Acad. Sci. U.S.A.">
        <title>Hamiltonella defensa, genome evolution of protective bacterial endosymbiont from pathogenic ancestors.</title>
        <authorList>
            <person name="Degnan P.H."/>
            <person name="Yu Y."/>
            <person name="Sisneros N."/>
            <person name="Wing R.A."/>
            <person name="Moran N.A."/>
        </authorList>
    </citation>
    <scope>NUCLEOTIDE SEQUENCE [LARGE SCALE GENOMIC DNA]</scope>
    <source>
        <strain evidence="3">5AT</strain>
    </source>
</reference>
<keyword evidence="1" id="KW-0472">Membrane</keyword>
<evidence type="ECO:0000313" key="2">
    <source>
        <dbReference type="EMBL" id="ACQ68171.1"/>
    </source>
</evidence>
<dbReference type="STRING" id="572265.HDEF_1553"/>
<accession>C4K6H8</accession>
<dbReference type="KEGG" id="hde:HDEF_1553"/>
<sequence length="34" mass="4046">MSFAAYILIKKLFIYLILNDFFKFCLFVIAITKP</sequence>
<name>C4K6H8_HAMD5</name>
<dbReference type="EMBL" id="CP001277">
    <property type="protein sequence ID" value="ACQ68171.1"/>
    <property type="molecule type" value="Genomic_DNA"/>
</dbReference>
<feature type="transmembrane region" description="Helical" evidence="1">
    <location>
        <begin position="12"/>
        <end position="31"/>
    </location>
</feature>
<protein>
    <submittedName>
        <fullName evidence="2">Uncharacterized protein</fullName>
    </submittedName>
</protein>
<evidence type="ECO:0000313" key="3">
    <source>
        <dbReference type="Proteomes" id="UP000002334"/>
    </source>
</evidence>
<keyword evidence="1" id="KW-0812">Transmembrane</keyword>
<proteinExistence type="predicted"/>
<dbReference type="HOGENOM" id="CLU_3374091_0_0_6"/>
<evidence type="ECO:0000256" key="1">
    <source>
        <dbReference type="SAM" id="Phobius"/>
    </source>
</evidence>
<organism evidence="2 3">
    <name type="scientific">Hamiltonella defensa subsp. Acyrthosiphon pisum (strain 5AT)</name>
    <dbReference type="NCBI Taxonomy" id="572265"/>
    <lineage>
        <taxon>Bacteria</taxon>
        <taxon>Pseudomonadati</taxon>
        <taxon>Pseudomonadota</taxon>
        <taxon>Gammaproteobacteria</taxon>
        <taxon>Enterobacterales</taxon>
        <taxon>Enterobacteriaceae</taxon>
        <taxon>aphid secondary symbionts</taxon>
        <taxon>Candidatus Williamhamiltonella</taxon>
    </lineage>
</organism>
<gene>
    <name evidence="2" type="ordered locus">HDEF_1553</name>
</gene>